<dbReference type="SUPFAM" id="SSF88659">
    <property type="entry name" value="Sigma3 and sigma4 domains of RNA polymerase sigma factors"/>
    <property type="match status" value="1"/>
</dbReference>
<proteinExistence type="inferred from homology"/>
<keyword evidence="4" id="KW-0804">Transcription</keyword>
<accession>A0ABQ1WB61</accession>
<evidence type="ECO:0000313" key="9">
    <source>
        <dbReference type="Proteomes" id="UP000634043"/>
    </source>
</evidence>
<evidence type="ECO:0000313" key="8">
    <source>
        <dbReference type="EMBL" id="GGG22228.1"/>
    </source>
</evidence>
<reference evidence="9" key="1">
    <citation type="journal article" date="2019" name="Int. J. Syst. Evol. Microbiol.">
        <title>The Global Catalogue of Microorganisms (GCM) 10K type strain sequencing project: providing services to taxonomists for standard genome sequencing and annotation.</title>
        <authorList>
            <consortium name="The Broad Institute Genomics Platform"/>
            <consortium name="The Broad Institute Genome Sequencing Center for Infectious Disease"/>
            <person name="Wu L."/>
            <person name="Ma J."/>
        </authorList>
    </citation>
    <scope>NUCLEOTIDE SEQUENCE [LARGE SCALE GENOMIC DNA]</scope>
    <source>
        <strain evidence="9">CGMCC 1.12749</strain>
    </source>
</reference>
<organism evidence="8 9">
    <name type="scientific">Pontibacter amylolyticus</name>
    <dbReference type="NCBI Taxonomy" id="1424080"/>
    <lineage>
        <taxon>Bacteria</taxon>
        <taxon>Pseudomonadati</taxon>
        <taxon>Bacteroidota</taxon>
        <taxon>Cytophagia</taxon>
        <taxon>Cytophagales</taxon>
        <taxon>Hymenobacteraceae</taxon>
        <taxon>Pontibacter</taxon>
    </lineage>
</organism>
<keyword evidence="2" id="KW-0805">Transcription regulation</keyword>
<dbReference type="InterPro" id="IPR013325">
    <property type="entry name" value="RNA_pol_sigma_r2"/>
</dbReference>
<dbReference type="Proteomes" id="UP000634043">
    <property type="component" value="Unassembled WGS sequence"/>
</dbReference>
<dbReference type="NCBIfam" id="TIGR02959">
    <property type="entry name" value="SigZ"/>
    <property type="match status" value="1"/>
</dbReference>
<evidence type="ECO:0000256" key="4">
    <source>
        <dbReference type="ARBA" id="ARBA00023163"/>
    </source>
</evidence>
<dbReference type="NCBIfam" id="TIGR02937">
    <property type="entry name" value="sigma70-ECF"/>
    <property type="match status" value="1"/>
</dbReference>
<dbReference type="InterPro" id="IPR014284">
    <property type="entry name" value="RNA_pol_sigma-70_dom"/>
</dbReference>
<feature type="domain" description="RNA polymerase sigma factor 70 region 4 type 2" evidence="7">
    <location>
        <begin position="126"/>
        <end position="173"/>
    </location>
</feature>
<evidence type="ECO:0000256" key="3">
    <source>
        <dbReference type="ARBA" id="ARBA00023082"/>
    </source>
</evidence>
<dbReference type="CDD" id="cd06171">
    <property type="entry name" value="Sigma70_r4"/>
    <property type="match status" value="1"/>
</dbReference>
<name>A0ABQ1WB61_9BACT</name>
<protein>
    <recommendedName>
        <fullName evidence="5">RNA polymerase sigma factor SigZ</fullName>
    </recommendedName>
</protein>
<dbReference type="InterPro" id="IPR036388">
    <property type="entry name" value="WH-like_DNA-bd_sf"/>
</dbReference>
<gene>
    <name evidence="8" type="primary">rpoE2</name>
    <name evidence="8" type="ORF">GCM10011323_27750</name>
</gene>
<dbReference type="SUPFAM" id="SSF88946">
    <property type="entry name" value="Sigma2 domain of RNA polymerase sigma factors"/>
    <property type="match status" value="1"/>
</dbReference>
<comment type="similarity">
    <text evidence="1">Belongs to the sigma-70 factor family. ECF subfamily.</text>
</comment>
<dbReference type="Pfam" id="PF08281">
    <property type="entry name" value="Sigma70_r4_2"/>
    <property type="match status" value="1"/>
</dbReference>
<dbReference type="PANTHER" id="PTHR43133:SF62">
    <property type="entry name" value="RNA POLYMERASE SIGMA FACTOR SIGZ"/>
    <property type="match status" value="1"/>
</dbReference>
<keyword evidence="3" id="KW-0731">Sigma factor</keyword>
<dbReference type="Gene3D" id="1.10.1740.10">
    <property type="match status" value="1"/>
</dbReference>
<evidence type="ECO:0000259" key="6">
    <source>
        <dbReference type="Pfam" id="PF04542"/>
    </source>
</evidence>
<feature type="domain" description="RNA polymerase sigma-70 region 2" evidence="6">
    <location>
        <begin position="30"/>
        <end position="96"/>
    </location>
</feature>
<dbReference type="PANTHER" id="PTHR43133">
    <property type="entry name" value="RNA POLYMERASE ECF-TYPE SIGMA FACTO"/>
    <property type="match status" value="1"/>
</dbReference>
<dbReference type="EMBL" id="BMFP01000005">
    <property type="protein sequence ID" value="GGG22228.1"/>
    <property type="molecule type" value="Genomic_DNA"/>
</dbReference>
<comment type="caution">
    <text evidence="8">The sequence shown here is derived from an EMBL/GenBank/DDBJ whole genome shotgun (WGS) entry which is preliminary data.</text>
</comment>
<evidence type="ECO:0000256" key="2">
    <source>
        <dbReference type="ARBA" id="ARBA00023015"/>
    </source>
</evidence>
<keyword evidence="9" id="KW-1185">Reference proteome</keyword>
<dbReference type="InterPro" id="IPR013249">
    <property type="entry name" value="RNA_pol_sigma70_r4_t2"/>
</dbReference>
<dbReference type="Pfam" id="PF04542">
    <property type="entry name" value="Sigma70_r2"/>
    <property type="match status" value="1"/>
</dbReference>
<dbReference type="InterPro" id="IPR039425">
    <property type="entry name" value="RNA_pol_sigma-70-like"/>
</dbReference>
<evidence type="ECO:0000259" key="7">
    <source>
        <dbReference type="Pfam" id="PF08281"/>
    </source>
</evidence>
<dbReference type="InterPro" id="IPR014304">
    <property type="entry name" value="RNA_pol_sigma-Z"/>
</dbReference>
<evidence type="ECO:0000256" key="5">
    <source>
        <dbReference type="NCBIfam" id="TIGR02959"/>
    </source>
</evidence>
<dbReference type="InterPro" id="IPR013324">
    <property type="entry name" value="RNA_pol_sigma_r3/r4-like"/>
</dbReference>
<dbReference type="Gene3D" id="1.10.10.10">
    <property type="entry name" value="Winged helix-like DNA-binding domain superfamily/Winged helix DNA-binding domain"/>
    <property type="match status" value="1"/>
</dbReference>
<sequence length="212" mass="24409">MAMENKSCHTCSADTAITTVDTCAAVAPIYLEYENRLRGFVQNRIKDRDETNDILQQLYVKLYKNCEQLQEVRNLNAWLYQIARNAVYDYYREQDRHLPVEDESKLEEKLQQDPEHQDSENLVLPLINMLPPEYAEPLRLSEIEGISQKEIAERLGMSYSGAKSRVQRGREKLKALFLECCHLELDRKGALVSAAAKESCRPLQVQLKGSES</sequence>
<evidence type="ECO:0000256" key="1">
    <source>
        <dbReference type="ARBA" id="ARBA00010641"/>
    </source>
</evidence>
<dbReference type="InterPro" id="IPR007627">
    <property type="entry name" value="RNA_pol_sigma70_r2"/>
</dbReference>